<accession>A0A0W0TKF2</accession>
<dbReference type="AlphaFoldDB" id="A0A0W0TKF2"/>
<sequence>MIENMVEVQQPVVLFLMDIIPANEVEYSFFLTKIQAIRREVANSLRLTFNNRGLLGYNNSARLSLANYVSPFNTLPHMCQQIGNIVDSINSSLTAKCRFALLLSYALTNKDVFTDHLITEARNAPKWIFNEEKQLCIQQAKKYMDTLFEPAS</sequence>
<dbReference type="Proteomes" id="UP000251942">
    <property type="component" value="Unassembled WGS sequence"/>
</dbReference>
<dbReference type="STRING" id="453.Lfee_2386"/>
<dbReference type="PATRIC" id="fig|453.4.peg.2612"/>
<reference evidence="2 4" key="2">
    <citation type="submission" date="2018-06" db="EMBL/GenBank/DDBJ databases">
        <authorList>
            <consortium name="Pathogen Informatics"/>
            <person name="Doyle S."/>
        </authorList>
    </citation>
    <scope>NUCLEOTIDE SEQUENCE [LARGE SCALE GENOMIC DNA]</scope>
    <source>
        <strain evidence="2 4">NCTC12022</strain>
    </source>
</reference>
<dbReference type="EMBL" id="UASS01000007">
    <property type="protein sequence ID" value="SPX60214.1"/>
    <property type="molecule type" value="Genomic_DNA"/>
</dbReference>
<evidence type="ECO:0000313" key="3">
    <source>
        <dbReference type="Proteomes" id="UP000054698"/>
    </source>
</evidence>
<evidence type="ECO:0000313" key="1">
    <source>
        <dbReference type="EMBL" id="KTC96024.1"/>
    </source>
</evidence>
<dbReference type="OrthoDB" id="9873942at2"/>
<name>A0A0W0TKF2_9GAMM</name>
<reference evidence="1 3" key="1">
    <citation type="submission" date="2015-11" db="EMBL/GenBank/DDBJ databases">
        <title>Genomic analysis of 38 Legionella species identifies large and diverse effector repertoires.</title>
        <authorList>
            <person name="Burstein D."/>
            <person name="Amaro F."/>
            <person name="Zusman T."/>
            <person name="Lifshitz Z."/>
            <person name="Cohen O."/>
            <person name="Gilbert J.A."/>
            <person name="Pupko T."/>
            <person name="Shuman H.A."/>
            <person name="Segal G."/>
        </authorList>
    </citation>
    <scope>NUCLEOTIDE SEQUENCE [LARGE SCALE GENOMIC DNA]</scope>
    <source>
        <strain evidence="1 3">WO-44C</strain>
    </source>
</reference>
<dbReference type="EMBL" id="LNYB01000082">
    <property type="protein sequence ID" value="KTC96024.1"/>
    <property type="molecule type" value="Genomic_DNA"/>
</dbReference>
<evidence type="ECO:0000313" key="4">
    <source>
        <dbReference type="Proteomes" id="UP000251942"/>
    </source>
</evidence>
<protein>
    <submittedName>
        <fullName evidence="1">Uncharacterized protein</fullName>
    </submittedName>
</protein>
<organism evidence="1 3">
    <name type="scientific">Legionella feeleii</name>
    <dbReference type="NCBI Taxonomy" id="453"/>
    <lineage>
        <taxon>Bacteria</taxon>
        <taxon>Pseudomonadati</taxon>
        <taxon>Pseudomonadota</taxon>
        <taxon>Gammaproteobacteria</taxon>
        <taxon>Legionellales</taxon>
        <taxon>Legionellaceae</taxon>
        <taxon>Legionella</taxon>
    </lineage>
</organism>
<dbReference type="Proteomes" id="UP000054698">
    <property type="component" value="Unassembled WGS sequence"/>
</dbReference>
<evidence type="ECO:0000313" key="2">
    <source>
        <dbReference type="EMBL" id="SPX60214.1"/>
    </source>
</evidence>
<gene>
    <name evidence="1" type="ORF">Lfee_2386</name>
    <name evidence="2" type="ORF">NCTC12022_00930</name>
</gene>
<keyword evidence="3" id="KW-1185">Reference proteome</keyword>
<dbReference type="RefSeq" id="WP_058447114.1">
    <property type="nucleotide sequence ID" value="NZ_CAAAHT010000019.1"/>
</dbReference>
<proteinExistence type="predicted"/>